<evidence type="ECO:0000256" key="1">
    <source>
        <dbReference type="SAM" id="MobiDB-lite"/>
    </source>
</evidence>
<dbReference type="EMBL" id="BOMG01000105">
    <property type="protein sequence ID" value="GID60258.1"/>
    <property type="molecule type" value="Genomic_DNA"/>
</dbReference>
<dbReference type="InterPro" id="IPR010982">
    <property type="entry name" value="Lambda_DNA-bd_dom_sf"/>
</dbReference>
<reference evidence="3 4" key="1">
    <citation type="submission" date="2021-01" db="EMBL/GenBank/DDBJ databases">
        <title>Whole genome shotgun sequence of Actinoplanes couchii NBRC 106145.</title>
        <authorList>
            <person name="Komaki H."/>
            <person name="Tamura T."/>
        </authorList>
    </citation>
    <scope>NUCLEOTIDE SEQUENCE [LARGE SCALE GENOMIC DNA]</scope>
    <source>
        <strain evidence="3 4">NBRC 106145</strain>
    </source>
</reference>
<dbReference type="Gene3D" id="1.10.260.40">
    <property type="entry name" value="lambda repressor-like DNA-binding domains"/>
    <property type="match status" value="1"/>
</dbReference>
<dbReference type="Proteomes" id="UP000612282">
    <property type="component" value="Unassembled WGS sequence"/>
</dbReference>
<protein>
    <submittedName>
        <fullName evidence="3">Transcriptional regulator</fullName>
    </submittedName>
</protein>
<dbReference type="SMART" id="SM00530">
    <property type="entry name" value="HTH_XRE"/>
    <property type="match status" value="1"/>
</dbReference>
<dbReference type="PROSITE" id="PS50943">
    <property type="entry name" value="HTH_CROC1"/>
    <property type="match status" value="1"/>
</dbReference>
<dbReference type="PANTHER" id="PTHR35010:SF2">
    <property type="entry name" value="BLL4672 PROTEIN"/>
    <property type="match status" value="1"/>
</dbReference>
<dbReference type="InterPro" id="IPR041413">
    <property type="entry name" value="MLTR_LBD"/>
</dbReference>
<proteinExistence type="predicted"/>
<comment type="caution">
    <text evidence="3">The sequence shown here is derived from an EMBL/GenBank/DDBJ whole genome shotgun (WGS) entry which is preliminary data.</text>
</comment>
<feature type="domain" description="HTH cro/C1-type" evidence="2">
    <location>
        <begin position="60"/>
        <end position="107"/>
    </location>
</feature>
<dbReference type="InterPro" id="IPR001387">
    <property type="entry name" value="Cro/C1-type_HTH"/>
</dbReference>
<dbReference type="Pfam" id="PF17765">
    <property type="entry name" value="MLTR_LBD"/>
    <property type="match status" value="1"/>
</dbReference>
<dbReference type="PANTHER" id="PTHR35010">
    <property type="entry name" value="BLL4672 PROTEIN-RELATED"/>
    <property type="match status" value="1"/>
</dbReference>
<organism evidence="3 4">
    <name type="scientific">Actinoplanes couchii</name>
    <dbReference type="NCBI Taxonomy" id="403638"/>
    <lineage>
        <taxon>Bacteria</taxon>
        <taxon>Bacillati</taxon>
        <taxon>Actinomycetota</taxon>
        <taxon>Actinomycetes</taxon>
        <taxon>Micromonosporales</taxon>
        <taxon>Micromonosporaceae</taxon>
        <taxon>Actinoplanes</taxon>
    </lineage>
</organism>
<evidence type="ECO:0000313" key="3">
    <source>
        <dbReference type="EMBL" id="GID60258.1"/>
    </source>
</evidence>
<name>A0ABQ3XP52_9ACTN</name>
<evidence type="ECO:0000259" key="2">
    <source>
        <dbReference type="PROSITE" id="PS50943"/>
    </source>
</evidence>
<keyword evidence="4" id="KW-1185">Reference proteome</keyword>
<accession>A0ABQ3XP52</accession>
<dbReference type="CDD" id="cd00093">
    <property type="entry name" value="HTH_XRE"/>
    <property type="match status" value="1"/>
</dbReference>
<dbReference type="SUPFAM" id="SSF47413">
    <property type="entry name" value="lambda repressor-like DNA-binding domains"/>
    <property type="match status" value="1"/>
</dbReference>
<evidence type="ECO:0000313" key="4">
    <source>
        <dbReference type="Proteomes" id="UP000612282"/>
    </source>
</evidence>
<gene>
    <name evidence="3" type="ORF">Aco03nite_086620</name>
</gene>
<dbReference type="Pfam" id="PF13560">
    <property type="entry name" value="HTH_31"/>
    <property type="match status" value="1"/>
</dbReference>
<dbReference type="Gene3D" id="3.30.450.180">
    <property type="match status" value="1"/>
</dbReference>
<feature type="region of interest" description="Disordered" evidence="1">
    <location>
        <begin position="303"/>
        <end position="331"/>
    </location>
</feature>
<sequence>MRPRPCDSQQPDQPWYHRYLGCDHAWMSAATFGALVRQWRDRLDPADAGLTRTAKSRAPGLRREDLAALAGLSVEYVLRLEQGRATNPSAQVVTAITRALQLRRPERDQLFRAAGLLPPQDGMVDDHVPPGVARLAARLGDVPIGIFAADWRLLWWNRMWTALHGDPADIPEQERTIAHMLFGSGPAADYLRPLRSTSGPDAFAATIVADLKEASDRYPADPRLAALVNGFRQTSAEFERLWATVGASTLTSDEKTISHPEVGDVTLDCDVLTVPGADLRIVTYTAAAGSPDADKLDWLRVTTGAPPAAPHHPAETPTTPDTTKYVNQTPS</sequence>